<name>A0ABU7R7B2_9ACTN</name>
<accession>A0ABU7R7B2</accession>
<comment type="pathway">
    <text evidence="9">Carbohydrate metabolism; D-ribose degradation; D-ribose 5-phosphate from beta-D-ribopyranose: step 2/2.</text>
</comment>
<keyword evidence="5 9" id="KW-0067">ATP-binding</keyword>
<comment type="catalytic activity">
    <reaction evidence="9">
        <text>D-ribose + ATP = D-ribose 5-phosphate + ADP + H(+)</text>
        <dbReference type="Rhea" id="RHEA:13697"/>
        <dbReference type="ChEBI" id="CHEBI:15378"/>
        <dbReference type="ChEBI" id="CHEBI:30616"/>
        <dbReference type="ChEBI" id="CHEBI:47013"/>
        <dbReference type="ChEBI" id="CHEBI:78346"/>
        <dbReference type="ChEBI" id="CHEBI:456216"/>
        <dbReference type="EC" id="2.7.1.15"/>
    </reaction>
</comment>
<feature type="binding site" evidence="9">
    <location>
        <begin position="253"/>
        <end position="254"/>
    </location>
    <ligand>
        <name>ATP</name>
        <dbReference type="ChEBI" id="CHEBI:30616"/>
    </ligand>
</feature>
<dbReference type="SUPFAM" id="SSF53613">
    <property type="entry name" value="Ribokinase-like"/>
    <property type="match status" value="1"/>
</dbReference>
<protein>
    <recommendedName>
        <fullName evidence="9">Ribokinase</fullName>
        <shortName evidence="9">RK</shortName>
        <ecNumber evidence="9">2.7.1.15</ecNumber>
    </recommendedName>
</protein>
<comment type="activity regulation">
    <text evidence="9">Activated by a monovalent cation that binds near, but not in, the active site. The most likely occupant of the site in vivo is potassium. Ion binding induces a conformational change that may alter substrate affinity.</text>
</comment>
<dbReference type="CDD" id="cd01174">
    <property type="entry name" value="ribokinase"/>
    <property type="match status" value="1"/>
</dbReference>
<feature type="binding site" evidence="9">
    <location>
        <position position="287"/>
    </location>
    <ligand>
        <name>K(+)</name>
        <dbReference type="ChEBI" id="CHEBI:29103"/>
    </ligand>
</feature>
<evidence type="ECO:0000256" key="9">
    <source>
        <dbReference type="HAMAP-Rule" id="MF_01987"/>
    </source>
</evidence>
<keyword evidence="3 9" id="KW-0547">Nucleotide-binding</keyword>
<reference evidence="11 12" key="1">
    <citation type="submission" date="2024-01" db="EMBL/GenBank/DDBJ databases">
        <title>Description of Olsenella sp. nov., isolated from pig feces.</title>
        <authorList>
            <person name="Chang Y.-H."/>
        </authorList>
    </citation>
    <scope>NUCLEOTIDE SEQUENCE [LARGE SCALE GENOMIC DNA]</scope>
    <source>
        <strain evidence="11 12">YH-ols2223</strain>
    </source>
</reference>
<gene>
    <name evidence="9" type="primary">rbsK</name>
    <name evidence="11" type="ORF">VXJ25_00480</name>
</gene>
<evidence type="ECO:0000256" key="2">
    <source>
        <dbReference type="ARBA" id="ARBA00022723"/>
    </source>
</evidence>
<comment type="caution">
    <text evidence="11">The sequence shown here is derived from an EMBL/GenBank/DDBJ whole genome shotgun (WGS) entry which is preliminary data.</text>
</comment>
<feature type="binding site" evidence="9">
    <location>
        <position position="184"/>
    </location>
    <ligand>
        <name>ATP</name>
        <dbReference type="ChEBI" id="CHEBI:30616"/>
    </ligand>
</feature>
<feature type="binding site" evidence="9">
    <location>
        <position position="140"/>
    </location>
    <ligand>
        <name>substrate</name>
    </ligand>
</feature>
<evidence type="ECO:0000313" key="11">
    <source>
        <dbReference type="EMBL" id="MEE6146476.1"/>
    </source>
</evidence>
<comment type="caution">
    <text evidence="9">Lacks conserved residue(s) required for the propagation of feature annotation.</text>
</comment>
<feature type="binding site" evidence="9">
    <location>
        <position position="254"/>
    </location>
    <ligand>
        <name>substrate</name>
    </ligand>
</feature>
<keyword evidence="1 9" id="KW-0808">Transferase</keyword>
<dbReference type="Pfam" id="PF00294">
    <property type="entry name" value="PfkB"/>
    <property type="match status" value="1"/>
</dbReference>
<feature type="binding site" evidence="9">
    <location>
        <begin position="39"/>
        <end position="43"/>
    </location>
    <ligand>
        <name>substrate</name>
    </ligand>
</feature>
<dbReference type="Gene3D" id="3.40.1190.20">
    <property type="match status" value="1"/>
</dbReference>
<comment type="similarity">
    <text evidence="9">Belongs to the carbohydrate kinase PfkB family. Ribokinase subfamily.</text>
</comment>
<evidence type="ECO:0000256" key="5">
    <source>
        <dbReference type="ARBA" id="ARBA00022840"/>
    </source>
</evidence>
<evidence type="ECO:0000256" key="1">
    <source>
        <dbReference type="ARBA" id="ARBA00022679"/>
    </source>
</evidence>
<keyword evidence="4 9" id="KW-0418">Kinase</keyword>
<dbReference type="PANTHER" id="PTHR10584">
    <property type="entry name" value="SUGAR KINASE"/>
    <property type="match status" value="1"/>
</dbReference>
<dbReference type="EMBL" id="JAZGJQ010000001">
    <property type="protein sequence ID" value="MEE6146476.1"/>
    <property type="molecule type" value="Genomic_DNA"/>
</dbReference>
<keyword evidence="6 9" id="KW-0460">Magnesium</keyword>
<feature type="domain" description="Carbohydrate kinase PfkB" evidence="10">
    <location>
        <begin position="1"/>
        <end position="296"/>
    </location>
</feature>
<keyword evidence="2 9" id="KW-0479">Metal-binding</keyword>
<feature type="binding site" evidence="9">
    <location>
        <position position="250"/>
    </location>
    <ligand>
        <name>K(+)</name>
        <dbReference type="ChEBI" id="CHEBI:29103"/>
    </ligand>
</feature>
<keyword evidence="7 9" id="KW-0630">Potassium</keyword>
<evidence type="ECO:0000256" key="4">
    <source>
        <dbReference type="ARBA" id="ARBA00022777"/>
    </source>
</evidence>
<comment type="subunit">
    <text evidence="9">Homodimer.</text>
</comment>
<dbReference type="InterPro" id="IPR029056">
    <property type="entry name" value="Ribokinase-like"/>
</dbReference>
<evidence type="ECO:0000256" key="6">
    <source>
        <dbReference type="ARBA" id="ARBA00022842"/>
    </source>
</evidence>
<dbReference type="HAMAP" id="MF_01987">
    <property type="entry name" value="Ribokinase"/>
    <property type="match status" value="1"/>
</dbReference>
<dbReference type="InterPro" id="IPR002139">
    <property type="entry name" value="Ribo/fructo_kinase"/>
</dbReference>
<feature type="active site" description="Proton acceptor" evidence="9">
    <location>
        <position position="254"/>
    </location>
</feature>
<feature type="binding site" evidence="9">
    <location>
        <position position="289"/>
    </location>
    <ligand>
        <name>K(+)</name>
        <dbReference type="ChEBI" id="CHEBI:29103"/>
    </ligand>
</feature>
<keyword evidence="8 9" id="KW-0119">Carbohydrate metabolism</keyword>
<keyword evidence="12" id="KW-1185">Reference proteome</keyword>
<comment type="subcellular location">
    <subcellularLocation>
        <location evidence="9">Cytoplasm</location>
    </subcellularLocation>
</comment>
<comment type="cofactor">
    <cofactor evidence="9">
        <name>Mg(2+)</name>
        <dbReference type="ChEBI" id="CHEBI:18420"/>
    </cofactor>
    <text evidence="9">Requires a divalent cation, most likely magnesium in vivo, as an electrophilic catalyst to aid phosphoryl group transfer. It is the chelate of the metal and the nucleotide that is the actual substrate.</text>
</comment>
<dbReference type="InterPro" id="IPR011611">
    <property type="entry name" value="PfkB_dom"/>
</dbReference>
<keyword evidence="9" id="KW-0963">Cytoplasm</keyword>
<feature type="binding site" evidence="9">
    <location>
        <position position="248"/>
    </location>
    <ligand>
        <name>K(+)</name>
        <dbReference type="ChEBI" id="CHEBI:29103"/>
    </ligand>
</feature>
<feature type="binding site" evidence="9">
    <location>
        <position position="284"/>
    </location>
    <ligand>
        <name>K(+)</name>
        <dbReference type="ChEBI" id="CHEBI:29103"/>
    </ligand>
</feature>
<sequence>MAKVIVFGSLNMDLSVVCGRMPREGETVMGSGFFTNAGGKGGNQAVAAVRAGVETHMIARVGADEFGRRLTDGLEWYGVRCDAVCRAEGYPTGTAVIIRCEGENRIIVDPGANLALGPDEAIADFDAIAEEGDILLTQLECSLETTGALLAHAHARGVRTVLNAAPAFELPEVLYRDLDILCVNETECERLSGVYPADRWRQRDALGFFERCGVADTIITLGRRGSVTMGEGEDAPHLVEAFRVDAVDTTGAGDAYLGMLAAELVRGEGLTSAMEVATAASALAVGKPGAQRAMPTLDEVEEFLRSRRERVRA</sequence>
<dbReference type="EC" id="2.7.1.15" evidence="9"/>
<evidence type="ECO:0000313" key="12">
    <source>
        <dbReference type="Proteomes" id="UP001332931"/>
    </source>
</evidence>
<feature type="binding site" evidence="9">
    <location>
        <begin position="220"/>
        <end position="225"/>
    </location>
    <ligand>
        <name>ATP</name>
        <dbReference type="ChEBI" id="CHEBI:30616"/>
    </ligand>
</feature>
<organism evidence="11 12">
    <name type="scientific">Olsenella absiana</name>
    <dbReference type="NCBI Taxonomy" id="3115222"/>
    <lineage>
        <taxon>Bacteria</taxon>
        <taxon>Bacillati</taxon>
        <taxon>Actinomycetota</taxon>
        <taxon>Coriobacteriia</taxon>
        <taxon>Coriobacteriales</taxon>
        <taxon>Atopobiaceae</taxon>
        <taxon>Olsenella</taxon>
    </lineage>
</organism>
<evidence type="ECO:0000259" key="10">
    <source>
        <dbReference type="Pfam" id="PF00294"/>
    </source>
</evidence>
<evidence type="ECO:0000256" key="7">
    <source>
        <dbReference type="ARBA" id="ARBA00022958"/>
    </source>
</evidence>
<comment type="function">
    <text evidence="9">Catalyzes the phosphorylation of ribose at O-5 in a reaction requiring ATP and magnesium. The resulting D-ribose-5-phosphate can then be used either for sythesis of nucleotides, histidine, and tryptophan, or as a component of the pentose phosphate pathway.</text>
</comment>
<dbReference type="InterPro" id="IPR011877">
    <property type="entry name" value="Ribokinase"/>
</dbReference>
<proteinExistence type="inferred from homology"/>
<dbReference type="PANTHER" id="PTHR10584:SF166">
    <property type="entry name" value="RIBOKINASE"/>
    <property type="match status" value="1"/>
</dbReference>
<evidence type="ECO:0000256" key="3">
    <source>
        <dbReference type="ARBA" id="ARBA00022741"/>
    </source>
</evidence>
<dbReference type="GO" id="GO:0004747">
    <property type="term" value="F:ribokinase activity"/>
    <property type="evidence" value="ECO:0007669"/>
    <property type="project" value="UniProtKB-EC"/>
</dbReference>
<dbReference type="PRINTS" id="PR00990">
    <property type="entry name" value="RIBOKINASE"/>
</dbReference>
<dbReference type="RefSeq" id="WP_330957242.1">
    <property type="nucleotide sequence ID" value="NZ_JAZGJQ010000001.1"/>
</dbReference>
<evidence type="ECO:0000256" key="8">
    <source>
        <dbReference type="ARBA" id="ARBA00023277"/>
    </source>
</evidence>
<dbReference type="Proteomes" id="UP001332931">
    <property type="component" value="Unassembled WGS sequence"/>
</dbReference>
<feature type="binding site" evidence="9">
    <location>
        <begin position="11"/>
        <end position="13"/>
    </location>
    <ligand>
        <name>substrate</name>
    </ligand>
</feature>